<dbReference type="Gene3D" id="1.20.120.1910">
    <property type="entry name" value="Cysteine-tRNA ligase, C-terminal anti-codon recognition domain"/>
    <property type="match status" value="1"/>
</dbReference>
<evidence type="ECO:0000256" key="5">
    <source>
        <dbReference type="ARBA" id="ARBA00022598"/>
    </source>
</evidence>
<evidence type="ECO:0000256" key="4">
    <source>
        <dbReference type="ARBA" id="ARBA00022490"/>
    </source>
</evidence>
<comment type="subunit">
    <text evidence="3 12">Monomer.</text>
</comment>
<evidence type="ECO:0000256" key="3">
    <source>
        <dbReference type="ARBA" id="ARBA00011245"/>
    </source>
</evidence>
<keyword evidence="8 12" id="KW-0862">Zinc</keyword>
<dbReference type="SUPFAM" id="SSF47323">
    <property type="entry name" value="Anticodon-binding domain of a subclass of class I aminoacyl-tRNA synthetases"/>
    <property type="match status" value="1"/>
</dbReference>
<evidence type="ECO:0000259" key="13">
    <source>
        <dbReference type="SMART" id="SM00840"/>
    </source>
</evidence>
<comment type="catalytic activity">
    <reaction evidence="12">
        <text>tRNA(Cys) + L-cysteine + ATP = L-cysteinyl-tRNA(Cys) + AMP + diphosphate</text>
        <dbReference type="Rhea" id="RHEA:17773"/>
        <dbReference type="Rhea" id="RHEA-COMP:9661"/>
        <dbReference type="Rhea" id="RHEA-COMP:9679"/>
        <dbReference type="ChEBI" id="CHEBI:30616"/>
        <dbReference type="ChEBI" id="CHEBI:33019"/>
        <dbReference type="ChEBI" id="CHEBI:35235"/>
        <dbReference type="ChEBI" id="CHEBI:78442"/>
        <dbReference type="ChEBI" id="CHEBI:78517"/>
        <dbReference type="ChEBI" id="CHEBI:456215"/>
        <dbReference type="EC" id="6.1.1.16"/>
    </reaction>
</comment>
<comment type="similarity">
    <text evidence="2 12">Belongs to the class-I aminoacyl-tRNA synthetase family.</text>
</comment>
<dbReference type="InterPro" id="IPR032678">
    <property type="entry name" value="tRNA-synt_1_cat_dom"/>
</dbReference>
<feature type="short sequence motif" description="'HIGH' region" evidence="12">
    <location>
        <begin position="41"/>
        <end position="51"/>
    </location>
</feature>
<dbReference type="FunFam" id="3.40.50.620:FF:000009">
    <property type="entry name" value="Cysteine--tRNA ligase"/>
    <property type="match status" value="1"/>
</dbReference>
<keyword evidence="4 12" id="KW-0963">Cytoplasm</keyword>
<proteinExistence type="inferred from homology"/>
<keyword evidence="9 12" id="KW-0067">ATP-binding</keyword>
<dbReference type="GO" id="GO:0005829">
    <property type="term" value="C:cytosol"/>
    <property type="evidence" value="ECO:0007669"/>
    <property type="project" value="TreeGrafter"/>
</dbReference>
<evidence type="ECO:0000313" key="14">
    <source>
        <dbReference type="EMBL" id="CAA9540698.1"/>
    </source>
</evidence>
<protein>
    <recommendedName>
        <fullName evidence="12">Cysteine--tRNA ligase</fullName>
        <ecNumber evidence="12">6.1.1.16</ecNumber>
    </recommendedName>
    <alternativeName>
        <fullName evidence="12">Cysteinyl-tRNA synthetase</fullName>
        <shortName evidence="12">CysRS</shortName>
    </alternativeName>
</protein>
<evidence type="ECO:0000256" key="9">
    <source>
        <dbReference type="ARBA" id="ARBA00022840"/>
    </source>
</evidence>
<keyword evidence="5 12" id="KW-0436">Ligase</keyword>
<dbReference type="InterPro" id="IPR015803">
    <property type="entry name" value="Cys-tRNA-ligase"/>
</dbReference>
<keyword evidence="11 12" id="KW-0030">Aminoacyl-tRNA synthetase</keyword>
<name>A0A6J4U4G6_9BACT</name>
<feature type="short sequence motif" description="'KMSKS' region" evidence="12">
    <location>
        <begin position="277"/>
        <end position="281"/>
    </location>
</feature>
<feature type="binding site" evidence="12">
    <location>
        <position position="248"/>
    </location>
    <ligand>
        <name>Zn(2+)</name>
        <dbReference type="ChEBI" id="CHEBI:29105"/>
    </ligand>
</feature>
<keyword evidence="7 12" id="KW-0547">Nucleotide-binding</keyword>
<dbReference type="AlphaFoldDB" id="A0A6J4U4G6"/>
<reference evidence="14" key="1">
    <citation type="submission" date="2020-02" db="EMBL/GenBank/DDBJ databases">
        <authorList>
            <person name="Meier V. D."/>
        </authorList>
    </citation>
    <scope>NUCLEOTIDE SEQUENCE</scope>
    <source>
        <strain evidence="14">AVDCRST_MAG43</strain>
    </source>
</reference>
<comment type="cofactor">
    <cofactor evidence="12">
        <name>Zn(2+)</name>
        <dbReference type="ChEBI" id="CHEBI:29105"/>
    </cofactor>
    <text evidence="12">Binds 1 zinc ion per subunit.</text>
</comment>
<evidence type="ECO:0000256" key="12">
    <source>
        <dbReference type="HAMAP-Rule" id="MF_00041"/>
    </source>
</evidence>
<comment type="subcellular location">
    <subcellularLocation>
        <location evidence="1 12">Cytoplasm</location>
    </subcellularLocation>
</comment>
<sequence>MTDSSQVVAAADVVVYNSLTRRKEPFASIEPGRIGMYVCGVTVYDDAHIGHGMSSIIFDVIRRYFLHLGYDVRYAQNFTDVDDRIIKRAADEGIEPSVLTERLISDWNRETAALNILPATVAPRATQEIPGIIGMISGLIEGDHAYESNGDVYFSVRSFPEYGKLSHRDIDGLRAGARIDVNEQKRDPLDFVLWKSAKPGEPSWPSPWSEGRPGWHIECSAMCSHHLNGVVDIHGGGRDLIFPHHENEIAQSEAFSNVSPFARYWMHNGMLQLNGEKMSKSIGNVVPLREIIEKRRSAAFRLQVLQTHYRSPLNFTYQGLEAAESGLSRLRSALDSDPATDQRVVHVTATALENTATEAETRFHDAMRDDFDTPVAIAAIFDLGRAINRAKRELGATPELSAAQQTLRELTGILGLDLSPVEVAPSLEATPFIDLLIGVRKDLRTTRQFAIADAIRDGLLEQGIALEDTPEGTIWKSIERN</sequence>
<dbReference type="PANTHER" id="PTHR10890">
    <property type="entry name" value="CYSTEINYL-TRNA SYNTHETASE"/>
    <property type="match status" value="1"/>
</dbReference>
<dbReference type="Pfam" id="PF01406">
    <property type="entry name" value="tRNA-synt_1e"/>
    <property type="match status" value="1"/>
</dbReference>
<dbReference type="NCBIfam" id="TIGR00435">
    <property type="entry name" value="cysS"/>
    <property type="match status" value="1"/>
</dbReference>
<feature type="binding site" evidence="12">
    <location>
        <position position="244"/>
    </location>
    <ligand>
        <name>Zn(2+)</name>
        <dbReference type="ChEBI" id="CHEBI:29105"/>
    </ligand>
</feature>
<feature type="binding site" evidence="12">
    <location>
        <position position="280"/>
    </location>
    <ligand>
        <name>ATP</name>
        <dbReference type="ChEBI" id="CHEBI:30616"/>
    </ligand>
</feature>
<dbReference type="EC" id="6.1.1.16" evidence="12"/>
<dbReference type="CDD" id="cd00672">
    <property type="entry name" value="CysRS_core"/>
    <property type="match status" value="1"/>
</dbReference>
<dbReference type="HAMAP" id="MF_00041">
    <property type="entry name" value="Cys_tRNA_synth"/>
    <property type="match status" value="1"/>
</dbReference>
<evidence type="ECO:0000256" key="11">
    <source>
        <dbReference type="ARBA" id="ARBA00023146"/>
    </source>
</evidence>
<feature type="domain" description="Cysteinyl-tRNA synthetase class Ia DALR" evidence="13">
    <location>
        <begin position="362"/>
        <end position="425"/>
    </location>
</feature>
<dbReference type="InterPro" id="IPR015273">
    <property type="entry name" value="Cys-tRNA-synt_Ia_DALR"/>
</dbReference>
<evidence type="ECO:0000256" key="8">
    <source>
        <dbReference type="ARBA" id="ARBA00022833"/>
    </source>
</evidence>
<dbReference type="GO" id="GO:0008270">
    <property type="term" value="F:zinc ion binding"/>
    <property type="evidence" value="ECO:0007669"/>
    <property type="project" value="UniProtKB-UniRule"/>
</dbReference>
<dbReference type="InterPro" id="IPR009080">
    <property type="entry name" value="tRNAsynth_Ia_anticodon-bd"/>
</dbReference>
<dbReference type="InterPro" id="IPR014729">
    <property type="entry name" value="Rossmann-like_a/b/a_fold"/>
</dbReference>
<dbReference type="PRINTS" id="PR00983">
    <property type="entry name" value="TRNASYNTHCYS"/>
</dbReference>
<gene>
    <name evidence="12" type="primary">cysS</name>
    <name evidence="14" type="ORF">AVDCRST_MAG43-101</name>
</gene>
<evidence type="ECO:0000256" key="1">
    <source>
        <dbReference type="ARBA" id="ARBA00004496"/>
    </source>
</evidence>
<dbReference type="GO" id="GO:0005524">
    <property type="term" value="F:ATP binding"/>
    <property type="evidence" value="ECO:0007669"/>
    <property type="project" value="UniProtKB-UniRule"/>
</dbReference>
<dbReference type="EMBL" id="CADCWI010000007">
    <property type="protein sequence ID" value="CAA9540698.1"/>
    <property type="molecule type" value="Genomic_DNA"/>
</dbReference>
<dbReference type="GO" id="GO:0004817">
    <property type="term" value="F:cysteine-tRNA ligase activity"/>
    <property type="evidence" value="ECO:0007669"/>
    <property type="project" value="UniProtKB-UniRule"/>
</dbReference>
<evidence type="ECO:0000256" key="6">
    <source>
        <dbReference type="ARBA" id="ARBA00022723"/>
    </source>
</evidence>
<keyword evidence="6 12" id="KW-0479">Metal-binding</keyword>
<feature type="binding site" evidence="12">
    <location>
        <position position="219"/>
    </location>
    <ligand>
        <name>Zn(2+)</name>
        <dbReference type="ChEBI" id="CHEBI:29105"/>
    </ligand>
</feature>
<dbReference type="PANTHER" id="PTHR10890:SF3">
    <property type="entry name" value="CYSTEINE--TRNA LIGASE, CYTOPLASMIC"/>
    <property type="match status" value="1"/>
</dbReference>
<keyword evidence="10 12" id="KW-0648">Protein biosynthesis</keyword>
<evidence type="ECO:0000256" key="2">
    <source>
        <dbReference type="ARBA" id="ARBA00005594"/>
    </source>
</evidence>
<dbReference type="Pfam" id="PF09190">
    <property type="entry name" value="DALR_2"/>
    <property type="match status" value="1"/>
</dbReference>
<dbReference type="InterPro" id="IPR024909">
    <property type="entry name" value="Cys-tRNA/MSH_ligase"/>
</dbReference>
<dbReference type="Gene3D" id="3.40.50.620">
    <property type="entry name" value="HUPs"/>
    <property type="match status" value="1"/>
</dbReference>
<accession>A0A6J4U4G6</accession>
<dbReference type="SUPFAM" id="SSF52374">
    <property type="entry name" value="Nucleotidylyl transferase"/>
    <property type="match status" value="1"/>
</dbReference>
<organism evidence="14">
    <name type="scientific">uncultured Thermomicrobiales bacterium</name>
    <dbReference type="NCBI Taxonomy" id="1645740"/>
    <lineage>
        <taxon>Bacteria</taxon>
        <taxon>Pseudomonadati</taxon>
        <taxon>Thermomicrobiota</taxon>
        <taxon>Thermomicrobia</taxon>
        <taxon>Thermomicrobiales</taxon>
        <taxon>environmental samples</taxon>
    </lineage>
</organism>
<evidence type="ECO:0000256" key="7">
    <source>
        <dbReference type="ARBA" id="ARBA00022741"/>
    </source>
</evidence>
<dbReference type="GO" id="GO:0006423">
    <property type="term" value="P:cysteinyl-tRNA aminoacylation"/>
    <property type="evidence" value="ECO:0007669"/>
    <property type="project" value="UniProtKB-UniRule"/>
</dbReference>
<dbReference type="SMART" id="SM00840">
    <property type="entry name" value="DALR_2"/>
    <property type="match status" value="1"/>
</dbReference>
<feature type="binding site" evidence="12">
    <location>
        <position position="39"/>
    </location>
    <ligand>
        <name>Zn(2+)</name>
        <dbReference type="ChEBI" id="CHEBI:29105"/>
    </ligand>
</feature>
<evidence type="ECO:0000256" key="10">
    <source>
        <dbReference type="ARBA" id="ARBA00022917"/>
    </source>
</evidence>